<protein>
    <recommendedName>
        <fullName evidence="5">Translocation and assembly module TamB C-terminal domain-containing protein</fullName>
    </recommendedName>
</protein>
<dbReference type="PATRIC" id="fig|754436.4.peg.4379"/>
<dbReference type="GO" id="GO:0005886">
    <property type="term" value="C:plasma membrane"/>
    <property type="evidence" value="ECO:0007669"/>
    <property type="project" value="InterPro"/>
</dbReference>
<dbReference type="Proteomes" id="UP000036426">
    <property type="component" value="Unassembled WGS sequence"/>
</dbReference>
<evidence type="ECO:0000259" key="5">
    <source>
        <dbReference type="Pfam" id="PF04357"/>
    </source>
</evidence>
<feature type="domain" description="Translocation and assembly module TamB C-terminal" evidence="5">
    <location>
        <begin position="912"/>
        <end position="1248"/>
    </location>
</feature>
<evidence type="ECO:0000313" key="6">
    <source>
        <dbReference type="EMBL" id="KLU98748.1"/>
    </source>
</evidence>
<name>A0A0J1GGY3_9GAMM</name>
<comment type="subcellular location">
    <subcellularLocation>
        <location evidence="1">Membrane</location>
        <topology evidence="1">Single-pass membrane protein</topology>
    </subcellularLocation>
</comment>
<evidence type="ECO:0000256" key="4">
    <source>
        <dbReference type="ARBA" id="ARBA00023136"/>
    </source>
</evidence>
<dbReference type="EMBL" id="LDOV01000043">
    <property type="protein sequence ID" value="KLU98748.1"/>
    <property type="molecule type" value="Genomic_DNA"/>
</dbReference>
<keyword evidence="4" id="KW-0472">Membrane</keyword>
<reference evidence="6 7" key="1">
    <citation type="submission" date="2015-05" db="EMBL/GenBank/DDBJ databases">
        <title>Photobacterium galathea sp. nov.</title>
        <authorList>
            <person name="Machado H."/>
            <person name="Gram L."/>
        </authorList>
    </citation>
    <scope>NUCLEOTIDE SEQUENCE [LARGE SCALE GENOMIC DNA]</scope>
    <source>
        <strain evidence="6 7">DSM 25995</strain>
    </source>
</reference>
<dbReference type="RefSeq" id="WP_047876366.1">
    <property type="nucleotide sequence ID" value="NZ_BMYC01000028.1"/>
</dbReference>
<keyword evidence="2" id="KW-0812">Transmembrane</keyword>
<keyword evidence="7" id="KW-1185">Reference proteome</keyword>
<sequence>MIWVKRLSLALLGILLVLVMAIAALLYTPAGIKVALWGAEKVLPALSVGGSQGSLLTGFSLHDVRYHDDLVDLDAQNVALVIDDHCLLTPAVCVSQLALDGVRFSMPTLPPTTEPEPTDSEPMTTIEMPLPIRVDSVALNDIQLDILGNKVAWKAFTTAATMEGDTLTLKPTVWDTITLALAPADPADTATAKKAEADKTPAEPITLPEVVLPLVVDVERLTVKDFALQGDTPQTVKLLDLVASARDSDVNVKSLVLDVPQGHLEAKADVTLTGDYPLSLDANADIALEPLQGHHLALNASGSVADLALNATLRGTLDAALSGKLAPLDPQLPFDLNLKSQHLQWPIATAADFTLDKTRLTAKGDLSAFRFDLKSQIDGKPMPAVGASLTGKGSLSHVELSKLALDTLGGKITGNARASWKDLVNWKGELAFEHIQPGLEWKDVQGDLSGQLRTSGGLTRQGGWYVDLPQLVVDGTVMQQDLALKGQLTASDKSGKGKLALSTDGLSLKHGPNGLTAQGKLTDTWDMKADIQAPDLAKSVPGLRGRVVGNVALSGKMAEPDVAVDLEGQAMGWQELATLQQFRLKGIVHPLPQLHTDITLDAAGGKYDTVTMKTLALALKGTEQNHILSLDVDAEPVSTLLRLRGALDRNVGWKGMLTRGEIRTDIGPWRLNRPTALGYQLKTQLASVAAHCWQQGKSSLCLTKDLEAGVSGHANVAINHFDFGLIAKYLPEHMTLKGEVGATAEATWAPASAPYVKANVRMPAGSFTQQNSAELDPMQIGWDSVTLNAEMKQDVLNADWLVAVRNNGDLSGRATVTQLTGDKQLSANVKLDRFMLDFLKPLLMDYHTFSGQVDANLNVTGPVMHPAVEGLLKVSNVKAMGRTVPVDVDSANITATFNGYRAKLSGEVITPDGKLNLTGSGDWQDLTAWKSQLRVNGRELEVNVPPMLAVKVSPDLTIKATPQEAEVTGSVGIPWGRITVDQLPESAVAVSKDEVLLNANMQPIDPEKPIPFTLKTNVLVKIGDDVKLSAFGLNAGLVGDLNVRQNKKGPLVYGEINLQNGTYRSFAQELVIRKGQILFNGPADQPYLSIEAIRDPDNIEDDVIAGIRVTGPADKPKVDIFSDPAMPQQNALSYILRGKNLDSESGDSSDAMTTALISMGLAQSGQLVGTVGEAFGVQDLALDTAGSGSDSQVTISGYIAPGLQVKYGVGIFESIGEFTVRYRLMKGLYVEVVSGLDSAVDLLYQFEFN</sequence>
<gene>
    <name evidence="6" type="ORF">ABT58_20790</name>
</gene>
<keyword evidence="3" id="KW-1133">Transmembrane helix</keyword>
<evidence type="ECO:0000256" key="1">
    <source>
        <dbReference type="ARBA" id="ARBA00004167"/>
    </source>
</evidence>
<dbReference type="GO" id="GO:0097347">
    <property type="term" value="C:TAM protein secretion complex"/>
    <property type="evidence" value="ECO:0007669"/>
    <property type="project" value="TreeGrafter"/>
</dbReference>
<comment type="caution">
    <text evidence="6">The sequence shown here is derived from an EMBL/GenBank/DDBJ whole genome shotgun (WGS) entry which is preliminary data.</text>
</comment>
<dbReference type="PANTHER" id="PTHR36985">
    <property type="entry name" value="TRANSLOCATION AND ASSEMBLY MODULE SUBUNIT TAMB"/>
    <property type="match status" value="1"/>
</dbReference>
<evidence type="ECO:0000313" key="7">
    <source>
        <dbReference type="Proteomes" id="UP000036426"/>
    </source>
</evidence>
<proteinExistence type="predicted"/>
<evidence type="ECO:0000256" key="3">
    <source>
        <dbReference type="ARBA" id="ARBA00022989"/>
    </source>
</evidence>
<dbReference type="AlphaFoldDB" id="A0A0J1GGY3"/>
<organism evidence="6 7">
    <name type="scientific">Photobacterium aphoticum</name>
    <dbReference type="NCBI Taxonomy" id="754436"/>
    <lineage>
        <taxon>Bacteria</taxon>
        <taxon>Pseudomonadati</taxon>
        <taxon>Pseudomonadota</taxon>
        <taxon>Gammaproteobacteria</taxon>
        <taxon>Vibrionales</taxon>
        <taxon>Vibrionaceae</taxon>
        <taxon>Photobacterium</taxon>
    </lineage>
</organism>
<dbReference type="PANTHER" id="PTHR36985:SF1">
    <property type="entry name" value="TRANSLOCATION AND ASSEMBLY MODULE SUBUNIT TAMB"/>
    <property type="match status" value="1"/>
</dbReference>
<evidence type="ECO:0000256" key="2">
    <source>
        <dbReference type="ARBA" id="ARBA00022692"/>
    </source>
</evidence>
<dbReference type="OrthoDB" id="5555605at2"/>
<dbReference type="Pfam" id="PF04357">
    <property type="entry name" value="TamB"/>
    <property type="match status" value="1"/>
</dbReference>
<dbReference type="GO" id="GO:0009306">
    <property type="term" value="P:protein secretion"/>
    <property type="evidence" value="ECO:0007669"/>
    <property type="project" value="InterPro"/>
</dbReference>
<accession>A0A0J1GGY3</accession>
<dbReference type="InterPro" id="IPR007452">
    <property type="entry name" value="TamB_C"/>
</dbReference>